<organism evidence="1 2">
    <name type="scientific">Hoeflea poritis</name>
    <dbReference type="NCBI Taxonomy" id="2993659"/>
    <lineage>
        <taxon>Bacteria</taxon>
        <taxon>Pseudomonadati</taxon>
        <taxon>Pseudomonadota</taxon>
        <taxon>Alphaproteobacteria</taxon>
        <taxon>Hyphomicrobiales</taxon>
        <taxon>Rhizobiaceae</taxon>
        <taxon>Hoeflea</taxon>
    </lineage>
</organism>
<evidence type="ECO:0000313" key="2">
    <source>
        <dbReference type="Proteomes" id="UP001148313"/>
    </source>
</evidence>
<dbReference type="EMBL" id="JAPJZH010000006">
    <property type="protein sequence ID" value="MDA4846013.1"/>
    <property type="molecule type" value="Genomic_DNA"/>
</dbReference>
<gene>
    <name evidence="1" type="ORF">OOZ53_11680</name>
</gene>
<evidence type="ECO:0008006" key="3">
    <source>
        <dbReference type="Google" id="ProtNLM"/>
    </source>
</evidence>
<comment type="caution">
    <text evidence="1">The sequence shown here is derived from an EMBL/GenBank/DDBJ whole genome shotgun (WGS) entry which is preliminary data.</text>
</comment>
<dbReference type="RefSeq" id="WP_271089732.1">
    <property type="nucleotide sequence ID" value="NZ_JAPJZH010000006.1"/>
</dbReference>
<accession>A0ABT4VMT0</accession>
<dbReference type="Proteomes" id="UP001148313">
    <property type="component" value="Unassembled WGS sequence"/>
</dbReference>
<keyword evidence="2" id="KW-1185">Reference proteome</keyword>
<proteinExistence type="predicted"/>
<name>A0ABT4VMT0_9HYPH</name>
<reference evidence="1" key="1">
    <citation type="submission" date="2022-11" db="EMBL/GenBank/DDBJ databases">
        <title>Hoeflea poritis sp. nov., isolated from scleractinian coral Porites lutea.</title>
        <authorList>
            <person name="Zhang G."/>
            <person name="Wei Q."/>
            <person name="Cai L."/>
        </authorList>
    </citation>
    <scope>NUCLEOTIDE SEQUENCE</scope>
    <source>
        <strain evidence="1">E7-10</strain>
    </source>
</reference>
<sequence>MTKHNFPNTADPLDMMVKARLIRWRCMTRAAGAVSRAARSYIAPDRSSPNPLQLRGLDVG</sequence>
<evidence type="ECO:0000313" key="1">
    <source>
        <dbReference type="EMBL" id="MDA4846013.1"/>
    </source>
</evidence>
<protein>
    <recommendedName>
        <fullName evidence="3">Transposase</fullName>
    </recommendedName>
</protein>